<proteinExistence type="predicted"/>
<evidence type="ECO:0000313" key="3">
    <source>
        <dbReference type="EMBL" id="NYD24261.1"/>
    </source>
</evidence>
<protein>
    <submittedName>
        <fullName evidence="3">D-alanyl-D-alanine carboxypeptidase</fullName>
        <ecNumber evidence="3">3.4.16.4</ecNumber>
    </submittedName>
</protein>
<dbReference type="SUPFAM" id="SSF55166">
    <property type="entry name" value="Hedgehog/DD-peptidase"/>
    <property type="match status" value="1"/>
</dbReference>
<dbReference type="GO" id="GO:0009002">
    <property type="term" value="F:serine-type D-Ala-D-Ala carboxypeptidase activity"/>
    <property type="evidence" value="ECO:0007669"/>
    <property type="project" value="UniProtKB-EC"/>
</dbReference>
<evidence type="ECO:0000256" key="1">
    <source>
        <dbReference type="SAM" id="MobiDB-lite"/>
    </source>
</evidence>
<dbReference type="EMBL" id="JACCBB010000001">
    <property type="protein sequence ID" value="NYD24261.1"/>
    <property type="molecule type" value="Genomic_DNA"/>
</dbReference>
<dbReference type="InterPro" id="IPR003709">
    <property type="entry name" value="VanY-like_core_dom"/>
</dbReference>
<dbReference type="RefSeq" id="WP_179754534.1">
    <property type="nucleotide sequence ID" value="NZ_BAAAGN010000039.1"/>
</dbReference>
<keyword evidence="3" id="KW-0121">Carboxypeptidase</keyword>
<reference evidence="3 4" key="1">
    <citation type="submission" date="2020-07" db="EMBL/GenBank/DDBJ databases">
        <title>Sequencing the genomes of 1000 actinobacteria strains.</title>
        <authorList>
            <person name="Klenk H.-P."/>
        </authorList>
    </citation>
    <scope>NUCLEOTIDE SEQUENCE [LARGE SCALE GENOMIC DNA]</scope>
    <source>
        <strain evidence="3 4">DSM 7487</strain>
    </source>
</reference>
<dbReference type="InterPro" id="IPR009045">
    <property type="entry name" value="Zn_M74/Hedgehog-like"/>
</dbReference>
<dbReference type="Pfam" id="PF02557">
    <property type="entry name" value="VanY"/>
    <property type="match status" value="1"/>
</dbReference>
<feature type="region of interest" description="Disordered" evidence="1">
    <location>
        <begin position="59"/>
        <end position="97"/>
    </location>
</feature>
<dbReference type="Proteomes" id="UP000521922">
    <property type="component" value="Unassembled WGS sequence"/>
</dbReference>
<keyword evidence="4" id="KW-1185">Reference proteome</keyword>
<dbReference type="InterPro" id="IPR052179">
    <property type="entry name" value="DD-CPase-like"/>
</dbReference>
<dbReference type="EC" id="3.4.16.4" evidence="3"/>
<evidence type="ECO:0000313" key="4">
    <source>
        <dbReference type="Proteomes" id="UP000521922"/>
    </source>
</evidence>
<dbReference type="GO" id="GO:0006508">
    <property type="term" value="P:proteolysis"/>
    <property type="evidence" value="ECO:0007669"/>
    <property type="project" value="InterPro"/>
</dbReference>
<dbReference type="CDD" id="cd14852">
    <property type="entry name" value="LD-carboxypeptidase"/>
    <property type="match status" value="1"/>
</dbReference>
<dbReference type="InterPro" id="IPR058193">
    <property type="entry name" value="VanY/YodJ_core_dom"/>
</dbReference>
<comment type="caution">
    <text evidence="3">The sequence shown here is derived from an EMBL/GenBank/DDBJ whole genome shotgun (WGS) entry which is preliminary data.</text>
</comment>
<organism evidence="3 4">
    <name type="scientific">Kineococcus aurantiacus</name>
    <dbReference type="NCBI Taxonomy" id="37633"/>
    <lineage>
        <taxon>Bacteria</taxon>
        <taxon>Bacillati</taxon>
        <taxon>Actinomycetota</taxon>
        <taxon>Actinomycetes</taxon>
        <taxon>Kineosporiales</taxon>
        <taxon>Kineosporiaceae</taxon>
        <taxon>Kineococcus</taxon>
    </lineage>
</organism>
<dbReference type="Gene3D" id="3.30.1380.10">
    <property type="match status" value="1"/>
</dbReference>
<dbReference type="AlphaFoldDB" id="A0A7Y9J2J3"/>
<evidence type="ECO:0000259" key="2">
    <source>
        <dbReference type="Pfam" id="PF02557"/>
    </source>
</evidence>
<keyword evidence="3" id="KW-0378">Hydrolase</keyword>
<dbReference type="PANTHER" id="PTHR34385">
    <property type="entry name" value="D-ALANYL-D-ALANINE CARBOXYPEPTIDASE"/>
    <property type="match status" value="1"/>
</dbReference>
<keyword evidence="3" id="KW-0645">Protease</keyword>
<feature type="domain" description="D-alanyl-D-alanine carboxypeptidase-like core" evidence="2">
    <location>
        <begin position="125"/>
        <end position="253"/>
    </location>
</feature>
<accession>A0A7Y9J2J3</accession>
<dbReference type="PANTHER" id="PTHR34385:SF1">
    <property type="entry name" value="PEPTIDOGLYCAN L-ALANYL-D-GLUTAMATE ENDOPEPTIDASE CWLK"/>
    <property type="match status" value="1"/>
</dbReference>
<sequence length="281" mass="29281">MTPAPVRPSPFAPQVRPDGSRRFSHDAVVARRTLLAGLVVAGASGGVLLTQLRSPHETASAADPAVHDPVALTAPEPAPGTAPATAPPPGPSTTDAASPWVVVNKQHPLNPLEYAPELAVVGGKEVAASIAGDLRALLDAARAEGVSLSITSGYRSFSRQRSVHDSSVARNGLESAESLSARPGYSEHQTGLAVDFGGSSAPGCLLENCFGQTPESAWLRARAGAFGFLLRYPEGATPVTGYEPEPWHWRWVGTDLLARMAERGVTTLEEFFGISGGTAYA</sequence>
<feature type="compositionally biased region" description="Pro residues" evidence="1">
    <location>
        <begin position="1"/>
        <end position="11"/>
    </location>
</feature>
<name>A0A7Y9J2J3_9ACTN</name>
<feature type="region of interest" description="Disordered" evidence="1">
    <location>
        <begin position="1"/>
        <end position="21"/>
    </location>
</feature>
<gene>
    <name evidence="3" type="ORF">BJ968_003801</name>
</gene>
<feature type="compositionally biased region" description="Pro residues" evidence="1">
    <location>
        <begin position="76"/>
        <end position="91"/>
    </location>
</feature>